<sequence length="45" mass="5061">LSIIGRNLISVYAVAGQLNILRENEGSKSERHPCKVRWHREGSGE</sequence>
<comment type="caution">
    <text evidence="2">The sequence shown here is derived from an EMBL/GenBank/DDBJ whole genome shotgun (WGS) entry which is preliminary data.</text>
</comment>
<dbReference type="AlphaFoldDB" id="X1SM76"/>
<protein>
    <submittedName>
        <fullName evidence="2">Uncharacterized protein</fullName>
    </submittedName>
</protein>
<evidence type="ECO:0000256" key="1">
    <source>
        <dbReference type="SAM" id="MobiDB-lite"/>
    </source>
</evidence>
<gene>
    <name evidence="2" type="ORF">S12H4_27023</name>
</gene>
<feature type="region of interest" description="Disordered" evidence="1">
    <location>
        <begin position="26"/>
        <end position="45"/>
    </location>
</feature>
<proteinExistence type="predicted"/>
<feature type="non-terminal residue" evidence="2">
    <location>
        <position position="1"/>
    </location>
</feature>
<reference evidence="2" key="1">
    <citation type="journal article" date="2014" name="Front. Microbiol.">
        <title>High frequency of phylogenetically diverse reductive dehalogenase-homologous genes in deep subseafloor sedimentary metagenomes.</title>
        <authorList>
            <person name="Kawai M."/>
            <person name="Futagami T."/>
            <person name="Toyoda A."/>
            <person name="Takaki Y."/>
            <person name="Nishi S."/>
            <person name="Hori S."/>
            <person name="Arai W."/>
            <person name="Tsubouchi T."/>
            <person name="Morono Y."/>
            <person name="Uchiyama I."/>
            <person name="Ito T."/>
            <person name="Fujiyama A."/>
            <person name="Inagaki F."/>
            <person name="Takami H."/>
        </authorList>
    </citation>
    <scope>NUCLEOTIDE SEQUENCE</scope>
    <source>
        <strain evidence="2">Expedition CK06-06</strain>
    </source>
</reference>
<name>X1SM76_9ZZZZ</name>
<evidence type="ECO:0000313" key="2">
    <source>
        <dbReference type="EMBL" id="GAI94172.1"/>
    </source>
</evidence>
<dbReference type="EMBL" id="BARW01015387">
    <property type="protein sequence ID" value="GAI94172.1"/>
    <property type="molecule type" value="Genomic_DNA"/>
</dbReference>
<accession>X1SM76</accession>
<organism evidence="2">
    <name type="scientific">marine sediment metagenome</name>
    <dbReference type="NCBI Taxonomy" id="412755"/>
    <lineage>
        <taxon>unclassified sequences</taxon>
        <taxon>metagenomes</taxon>
        <taxon>ecological metagenomes</taxon>
    </lineage>
</organism>